<dbReference type="AlphaFoldDB" id="A0AAD9PE89"/>
<dbReference type="Proteomes" id="UP001209878">
    <property type="component" value="Unassembled WGS sequence"/>
</dbReference>
<organism evidence="12 13">
    <name type="scientific">Ridgeia piscesae</name>
    <name type="common">Tubeworm</name>
    <dbReference type="NCBI Taxonomy" id="27915"/>
    <lineage>
        <taxon>Eukaryota</taxon>
        <taxon>Metazoa</taxon>
        <taxon>Spiralia</taxon>
        <taxon>Lophotrochozoa</taxon>
        <taxon>Annelida</taxon>
        <taxon>Polychaeta</taxon>
        <taxon>Sedentaria</taxon>
        <taxon>Canalipalpata</taxon>
        <taxon>Sabellida</taxon>
        <taxon>Siboglinidae</taxon>
        <taxon>Ridgeia</taxon>
    </lineage>
</organism>
<dbReference type="SUPFAM" id="SSF47874">
    <property type="entry name" value="Annexin"/>
    <property type="match status" value="1"/>
</dbReference>
<dbReference type="FunFam" id="1.10.220.10:FF:000002">
    <property type="entry name" value="Annexin"/>
    <property type="match status" value="1"/>
</dbReference>
<dbReference type="PROSITE" id="PS51897">
    <property type="entry name" value="ANNEXIN_2"/>
    <property type="match status" value="3"/>
</dbReference>
<evidence type="ECO:0000256" key="10">
    <source>
        <dbReference type="ARBA" id="ARBA00077076"/>
    </source>
</evidence>
<keyword evidence="7 11" id="KW-0111">Calcium/phospholipid-binding</keyword>
<dbReference type="GO" id="GO:0043657">
    <property type="term" value="C:host cell"/>
    <property type="evidence" value="ECO:0007669"/>
    <property type="project" value="UniProtKB-SubCell"/>
</dbReference>
<reference evidence="12" key="1">
    <citation type="journal article" date="2023" name="Mol. Biol. Evol.">
        <title>Third-Generation Sequencing Reveals the Adaptive Role of the Epigenome in Three Deep-Sea Polychaetes.</title>
        <authorList>
            <person name="Perez M."/>
            <person name="Aroh O."/>
            <person name="Sun Y."/>
            <person name="Lan Y."/>
            <person name="Juniper S.K."/>
            <person name="Young C.R."/>
            <person name="Angers B."/>
            <person name="Qian P.Y."/>
        </authorList>
    </citation>
    <scope>NUCLEOTIDE SEQUENCE</scope>
    <source>
        <strain evidence="12">R07B-5</strain>
    </source>
</reference>
<evidence type="ECO:0000256" key="2">
    <source>
        <dbReference type="ARBA" id="ARBA00004550"/>
    </source>
</evidence>
<dbReference type="Gene3D" id="1.10.220.10">
    <property type="entry name" value="Annexin"/>
    <property type="match status" value="3"/>
</dbReference>
<evidence type="ECO:0000256" key="11">
    <source>
        <dbReference type="RuleBase" id="RU003540"/>
    </source>
</evidence>
<evidence type="ECO:0000256" key="6">
    <source>
        <dbReference type="ARBA" id="ARBA00023216"/>
    </source>
</evidence>
<dbReference type="GO" id="GO:0005576">
    <property type="term" value="C:extracellular region"/>
    <property type="evidence" value="ECO:0007669"/>
    <property type="project" value="UniProtKB-SubCell"/>
</dbReference>
<dbReference type="PANTHER" id="PTHR10502">
    <property type="entry name" value="ANNEXIN"/>
    <property type="match status" value="1"/>
</dbReference>
<comment type="caution">
    <text evidence="12">The sequence shown here is derived from an EMBL/GenBank/DDBJ whole genome shotgun (WGS) entry which is preliminary data.</text>
</comment>
<dbReference type="GO" id="GO:0001786">
    <property type="term" value="F:phosphatidylserine binding"/>
    <property type="evidence" value="ECO:0007669"/>
    <property type="project" value="TreeGrafter"/>
</dbReference>
<evidence type="ECO:0000256" key="4">
    <source>
        <dbReference type="ARBA" id="ARBA00022737"/>
    </source>
</evidence>
<protein>
    <recommendedName>
        <fullName evidence="10 11">Annexin</fullName>
    </recommendedName>
</protein>
<evidence type="ECO:0000256" key="8">
    <source>
        <dbReference type="ARBA" id="ARBA00059330"/>
    </source>
</evidence>
<gene>
    <name evidence="12" type="ORF">NP493_16g03033</name>
</gene>
<dbReference type="PANTHER" id="PTHR10502:SF233">
    <property type="entry name" value="ANNEXIN B9"/>
    <property type="match status" value="1"/>
</dbReference>
<dbReference type="FunFam" id="1.10.220.10:FF:000001">
    <property type="entry name" value="Annexin"/>
    <property type="match status" value="1"/>
</dbReference>
<keyword evidence="5 11" id="KW-0106">Calcium</keyword>
<evidence type="ECO:0000256" key="7">
    <source>
        <dbReference type="ARBA" id="ARBA00023302"/>
    </source>
</evidence>
<comment type="similarity">
    <text evidence="3 11">Belongs to the annexin family.</text>
</comment>
<dbReference type="GO" id="GO:0012506">
    <property type="term" value="C:vesicle membrane"/>
    <property type="evidence" value="ECO:0007669"/>
    <property type="project" value="TreeGrafter"/>
</dbReference>
<dbReference type="GO" id="GO:0032509">
    <property type="term" value="P:endosome transport via multivesicular body sorting pathway"/>
    <property type="evidence" value="ECO:0007669"/>
    <property type="project" value="TreeGrafter"/>
</dbReference>
<keyword evidence="6 11" id="KW-0041">Annexin</keyword>
<dbReference type="PROSITE" id="PS00223">
    <property type="entry name" value="ANNEXIN_1"/>
    <property type="match status" value="1"/>
</dbReference>
<evidence type="ECO:0000313" key="12">
    <source>
        <dbReference type="EMBL" id="KAK2193231.1"/>
    </source>
</evidence>
<dbReference type="InterPro" id="IPR018502">
    <property type="entry name" value="Annexin_repeat"/>
</dbReference>
<dbReference type="InterPro" id="IPR001464">
    <property type="entry name" value="Annexin"/>
</dbReference>
<proteinExistence type="inferred from homology"/>
<dbReference type="PRINTS" id="PR00196">
    <property type="entry name" value="ANNEXIN"/>
</dbReference>
<dbReference type="GO" id="GO:0005544">
    <property type="term" value="F:calcium-dependent phospholipid binding"/>
    <property type="evidence" value="ECO:0007669"/>
    <property type="project" value="UniProtKB-KW"/>
</dbReference>
<dbReference type="GO" id="GO:0005509">
    <property type="term" value="F:calcium ion binding"/>
    <property type="evidence" value="ECO:0007669"/>
    <property type="project" value="InterPro"/>
</dbReference>
<dbReference type="SMART" id="SM00335">
    <property type="entry name" value="ANX"/>
    <property type="match status" value="3"/>
</dbReference>
<evidence type="ECO:0000313" key="13">
    <source>
        <dbReference type="Proteomes" id="UP001209878"/>
    </source>
</evidence>
<comment type="function">
    <text evidence="8">Involved in reproduction of the worm. Involved in host-parasite interaction. Delivered into the host cell by means of parasite exosomes. Binds to acidic phospholipid membranes in a calcium-dependent manner in vitro. Causes aggregation of liposomes in the presence of calcium, but not in its absence. Likely to promote membrane fusion. May provide structural integrity within the tegument.</text>
</comment>
<dbReference type="GO" id="GO:0005634">
    <property type="term" value="C:nucleus"/>
    <property type="evidence" value="ECO:0007669"/>
    <property type="project" value="TreeGrafter"/>
</dbReference>
<dbReference type="InterPro" id="IPR018252">
    <property type="entry name" value="Annexin_repeat_CS"/>
</dbReference>
<accession>A0AAD9PE89</accession>
<dbReference type="EMBL" id="JAODUO010000015">
    <property type="protein sequence ID" value="KAK2193231.1"/>
    <property type="molecule type" value="Genomic_DNA"/>
</dbReference>
<comment type="domain">
    <text evidence="11">A pair of annexin repeats may form one binding site for calcium and phospholipid.</text>
</comment>
<name>A0AAD9PE89_RIDPI</name>
<evidence type="ECO:0000256" key="5">
    <source>
        <dbReference type="ARBA" id="ARBA00022837"/>
    </source>
</evidence>
<keyword evidence="4 11" id="KW-0677">Repeat</keyword>
<keyword evidence="13" id="KW-1185">Reference proteome</keyword>
<dbReference type="GO" id="GO:0005886">
    <property type="term" value="C:plasma membrane"/>
    <property type="evidence" value="ECO:0007669"/>
    <property type="project" value="TreeGrafter"/>
</dbReference>
<evidence type="ECO:0000256" key="3">
    <source>
        <dbReference type="ARBA" id="ARBA00007831"/>
    </source>
</evidence>
<sequence length="199" mass="22650">MINEIEAIRIEYRKKYNANLIDSLRGDTSGAFEDLLVQLAQGGRETGEVVNRKKAQADAKRLYQDGAGLDIDAFIEVSTKRNRAQLRIIFEEYQKMYQKEIDAVIKDAVSGDTQDAFLGLVMALRDPVKFYAVRLHEATSGMGTNDTRLIRIIVSRLEVDLPEIKAKYFELYGDRLEDVLEHECSGDYKKLLVALVTRK</sequence>
<dbReference type="GO" id="GO:0005737">
    <property type="term" value="C:cytoplasm"/>
    <property type="evidence" value="ECO:0007669"/>
    <property type="project" value="TreeGrafter"/>
</dbReference>
<evidence type="ECO:0000256" key="9">
    <source>
        <dbReference type="ARBA" id="ARBA00060393"/>
    </source>
</evidence>
<dbReference type="Pfam" id="PF00191">
    <property type="entry name" value="Annexin"/>
    <property type="match status" value="3"/>
</dbReference>
<evidence type="ECO:0000256" key="1">
    <source>
        <dbReference type="ARBA" id="ARBA00004340"/>
    </source>
</evidence>
<comment type="subcellular location">
    <subcellularLocation>
        <location evidence="1">Host cell</location>
    </subcellularLocation>
    <subcellularLocation>
        <location evidence="2">Secreted</location>
        <location evidence="2">Extracellular exosome</location>
    </subcellularLocation>
    <subcellularLocation>
        <location evidence="9">Tegument</location>
    </subcellularLocation>
</comment>
<dbReference type="InterPro" id="IPR037104">
    <property type="entry name" value="Annexin_sf"/>
</dbReference>